<reference evidence="1 2" key="1">
    <citation type="journal article" date="2016" name="Int. J. Syst. Evol. Microbiol.">
        <title>Descriptions of Anaerotaenia torta gen. nov., sp. nov. and Anaerocolumna cellulosilytica gen. nov., sp. nov. isolated from a methanogenic reactor of cattle waste.</title>
        <authorList>
            <person name="Uek A."/>
            <person name="Ohtaki Y."/>
            <person name="Kaku N."/>
            <person name="Ueki K."/>
        </authorList>
    </citation>
    <scope>NUCLEOTIDE SEQUENCE [LARGE SCALE GENOMIC DNA]</scope>
    <source>
        <strain evidence="1 2">SN021</strain>
    </source>
</reference>
<gene>
    <name evidence="1" type="ORF">acsn021_30610</name>
</gene>
<evidence type="ECO:0000313" key="2">
    <source>
        <dbReference type="Proteomes" id="UP000515561"/>
    </source>
</evidence>
<dbReference type="EMBL" id="AP023367">
    <property type="protein sequence ID" value="BCJ95492.1"/>
    <property type="molecule type" value="Genomic_DNA"/>
</dbReference>
<sequence>MGEFNELIRNFDKIRDYMRDFYIYGFKSRNDFNRKSARTYDNEKRRIESYMGEYMKWSYTKSGKNSFISMDCSKIPVNPLYSAWKSKAFTSNDIMLHFYLLDILNSHAKIAISQLTDEICEKSHQTFDIQTVRNKCSEYVSLGLLKSDKQGKSLYYSLSKESFDGLLAIAPGLAAAVSFYQGSTALGEIGNYIMDNHTIENTLFNFKHYYVAHTLEDNVLLDILSSIRNKQSIEFENYNEAGNLSSTSYGIPLRVFVSSATGRRYLCIYQPRIRRFFTYRLDHIKSVKAIGFCEDTDKYLKILDKNIDKVWGVGFGGRSRMEIVCMKLYINEQKEHYLLERIAREGHGGEVLRLSANVFLYTKEVFDTNDMSPWIKTFIGRIIQLEGSNQAVIGRFYNDINRMKEMYDIG</sequence>
<protein>
    <submittedName>
        <fullName evidence="1">WYL domain-containing protein</fullName>
    </submittedName>
</protein>
<dbReference type="KEGG" id="acel:acsn021_30610"/>
<proteinExistence type="predicted"/>
<keyword evidence="2" id="KW-1185">Reference proteome</keyword>
<evidence type="ECO:0000313" key="1">
    <source>
        <dbReference type="EMBL" id="BCJ95492.1"/>
    </source>
</evidence>
<dbReference type="Proteomes" id="UP000515561">
    <property type="component" value="Chromosome"/>
</dbReference>
<dbReference type="RefSeq" id="WP_184094813.1">
    <property type="nucleotide sequence ID" value="NZ_AP023367.1"/>
</dbReference>
<accession>A0A6S6R823</accession>
<dbReference type="PROSITE" id="PS52050">
    <property type="entry name" value="WYL"/>
    <property type="match status" value="1"/>
</dbReference>
<organism evidence="1 2">
    <name type="scientific">Anaerocolumna cellulosilytica</name>
    <dbReference type="NCBI Taxonomy" id="433286"/>
    <lineage>
        <taxon>Bacteria</taxon>
        <taxon>Bacillati</taxon>
        <taxon>Bacillota</taxon>
        <taxon>Clostridia</taxon>
        <taxon>Lachnospirales</taxon>
        <taxon>Lachnospiraceae</taxon>
        <taxon>Anaerocolumna</taxon>
    </lineage>
</organism>
<dbReference type="AlphaFoldDB" id="A0A6S6R823"/>
<name>A0A6S6R823_9FIRM</name>